<dbReference type="EMBL" id="KN819340">
    <property type="protein sequence ID" value="KIJ14860.1"/>
    <property type="molecule type" value="Genomic_DNA"/>
</dbReference>
<sequence>MSCKKSITLPNLVLLVNATLEEEAAIGEELGIMGCRKLGLPAVGYEMGKRVVTSSALASVFLSKMDGDAPKGKRGRKKMMETKLGRYLYWKGRLAGQKRWEESRASAIPAVWTSSICQQHSGQLYGTE</sequence>
<keyword evidence="1" id="KW-0732">Signal</keyword>
<reference evidence="2 3" key="1">
    <citation type="submission" date="2014-06" db="EMBL/GenBank/DDBJ databases">
        <authorList>
            <consortium name="DOE Joint Genome Institute"/>
            <person name="Kuo A."/>
            <person name="Kohler A."/>
            <person name="Nagy L.G."/>
            <person name="Floudas D."/>
            <person name="Copeland A."/>
            <person name="Barry K.W."/>
            <person name="Cichocki N."/>
            <person name="Veneault-Fourrey C."/>
            <person name="LaButti K."/>
            <person name="Lindquist E.A."/>
            <person name="Lipzen A."/>
            <person name="Lundell T."/>
            <person name="Morin E."/>
            <person name="Murat C."/>
            <person name="Sun H."/>
            <person name="Tunlid A."/>
            <person name="Henrissat B."/>
            <person name="Grigoriev I.V."/>
            <person name="Hibbett D.S."/>
            <person name="Martin F."/>
            <person name="Nordberg H.P."/>
            <person name="Cantor M.N."/>
            <person name="Hua S.X."/>
        </authorList>
    </citation>
    <scope>NUCLEOTIDE SEQUENCE [LARGE SCALE GENOMIC DNA]</scope>
    <source>
        <strain evidence="2 3">ATCC 200175</strain>
    </source>
</reference>
<feature type="signal peptide" evidence="1">
    <location>
        <begin position="1"/>
        <end position="18"/>
    </location>
</feature>
<accession>A0A0C9TGL5</accession>
<evidence type="ECO:0000256" key="1">
    <source>
        <dbReference type="SAM" id="SignalP"/>
    </source>
</evidence>
<evidence type="ECO:0000313" key="2">
    <source>
        <dbReference type="EMBL" id="KIJ14860.1"/>
    </source>
</evidence>
<keyword evidence="3" id="KW-1185">Reference proteome</keyword>
<gene>
    <name evidence="2" type="ORF">PAXINDRAFT_12435</name>
</gene>
<name>A0A0C9TGL5_PAXIN</name>
<dbReference type="Proteomes" id="UP000053647">
    <property type="component" value="Unassembled WGS sequence"/>
</dbReference>
<dbReference type="HOGENOM" id="CLU_1960270_0_0_1"/>
<dbReference type="AlphaFoldDB" id="A0A0C9TGL5"/>
<reference evidence="3" key="2">
    <citation type="submission" date="2015-01" db="EMBL/GenBank/DDBJ databases">
        <title>Evolutionary Origins and Diversification of the Mycorrhizal Mutualists.</title>
        <authorList>
            <consortium name="DOE Joint Genome Institute"/>
            <consortium name="Mycorrhizal Genomics Consortium"/>
            <person name="Kohler A."/>
            <person name="Kuo A."/>
            <person name="Nagy L.G."/>
            <person name="Floudas D."/>
            <person name="Copeland A."/>
            <person name="Barry K.W."/>
            <person name="Cichocki N."/>
            <person name="Veneault-Fourrey C."/>
            <person name="LaButti K."/>
            <person name="Lindquist E.A."/>
            <person name="Lipzen A."/>
            <person name="Lundell T."/>
            <person name="Morin E."/>
            <person name="Murat C."/>
            <person name="Riley R."/>
            <person name="Ohm R."/>
            <person name="Sun H."/>
            <person name="Tunlid A."/>
            <person name="Henrissat B."/>
            <person name="Grigoriev I.V."/>
            <person name="Hibbett D.S."/>
            <person name="Martin F."/>
        </authorList>
    </citation>
    <scope>NUCLEOTIDE SEQUENCE [LARGE SCALE GENOMIC DNA]</scope>
    <source>
        <strain evidence="3">ATCC 200175</strain>
    </source>
</reference>
<evidence type="ECO:0000313" key="3">
    <source>
        <dbReference type="Proteomes" id="UP000053647"/>
    </source>
</evidence>
<organism evidence="2 3">
    <name type="scientific">Paxillus involutus ATCC 200175</name>
    <dbReference type="NCBI Taxonomy" id="664439"/>
    <lineage>
        <taxon>Eukaryota</taxon>
        <taxon>Fungi</taxon>
        <taxon>Dikarya</taxon>
        <taxon>Basidiomycota</taxon>
        <taxon>Agaricomycotina</taxon>
        <taxon>Agaricomycetes</taxon>
        <taxon>Agaricomycetidae</taxon>
        <taxon>Boletales</taxon>
        <taxon>Paxilineae</taxon>
        <taxon>Paxillaceae</taxon>
        <taxon>Paxillus</taxon>
    </lineage>
</organism>
<protein>
    <submittedName>
        <fullName evidence="2">Uncharacterized protein</fullName>
    </submittedName>
</protein>
<feature type="chain" id="PRO_5002220456" evidence="1">
    <location>
        <begin position="19"/>
        <end position="128"/>
    </location>
</feature>
<proteinExistence type="predicted"/>